<evidence type="ECO:0000313" key="1">
    <source>
        <dbReference type="EMBL" id="RVZ39359.1"/>
    </source>
</evidence>
<dbReference type="AlphaFoldDB" id="A0A438XN83"/>
<accession>A0A438XN83</accession>
<dbReference type="Proteomes" id="UP000289022">
    <property type="component" value="Unassembled WGS sequence"/>
</dbReference>
<organism evidence="1 2">
    <name type="scientific">Helicobacter pylori</name>
    <name type="common">Campylobacter pylori</name>
    <dbReference type="NCBI Taxonomy" id="210"/>
    <lineage>
        <taxon>Bacteria</taxon>
        <taxon>Pseudomonadati</taxon>
        <taxon>Campylobacterota</taxon>
        <taxon>Epsilonproteobacteria</taxon>
        <taxon>Campylobacterales</taxon>
        <taxon>Helicobacteraceae</taxon>
        <taxon>Helicobacter</taxon>
    </lineage>
</organism>
<dbReference type="EMBL" id="RJGP01000387">
    <property type="protein sequence ID" value="RVZ39359.1"/>
    <property type="molecule type" value="Genomic_DNA"/>
</dbReference>
<proteinExistence type="predicted"/>
<evidence type="ECO:0000313" key="2">
    <source>
        <dbReference type="Proteomes" id="UP000289022"/>
    </source>
</evidence>
<name>A0A438XN83_HELPX</name>
<gene>
    <name evidence="1" type="ORF">EC518_07275</name>
</gene>
<reference evidence="1 2" key="1">
    <citation type="submission" date="2018-11" db="EMBL/GenBank/DDBJ databases">
        <title>Genetic determinants and prediction of antibiotic resistance phenotypes in Helicobacter pylori.</title>
        <authorList>
            <person name="Wagner K."/>
        </authorList>
    </citation>
    <scope>NUCLEOTIDE SEQUENCE [LARGE SCALE GENOMIC DNA]</scope>
    <source>
        <strain evidence="1 2">ZH70</strain>
    </source>
</reference>
<comment type="caution">
    <text evidence="1">The sequence shown here is derived from an EMBL/GenBank/DDBJ whole genome shotgun (WGS) entry which is preliminary data.</text>
</comment>
<protein>
    <submittedName>
        <fullName evidence="1">Uncharacterized protein</fullName>
    </submittedName>
</protein>
<sequence length="60" mass="6831">MGSLSFRIKLRGFDFGVLIFRAFREILKCLKGNIPKHPLVNETLETHLAKTKSFHACVNS</sequence>